<dbReference type="GO" id="GO:0008864">
    <property type="term" value="F:formyltetrahydrofolate deformylase activity"/>
    <property type="evidence" value="ECO:0007669"/>
    <property type="project" value="InterPro"/>
</dbReference>
<dbReference type="AlphaFoldDB" id="A0A852YVG8"/>
<dbReference type="Proteomes" id="UP000548304">
    <property type="component" value="Unassembled WGS sequence"/>
</dbReference>
<sequence>MTEELDQGPAIEQDVARATHADTVIDLQHRGADVERTVLSRAVRWPCEDRVIRHDNGATVFG</sequence>
<keyword evidence="1" id="KW-0378">Hydrolase</keyword>
<organism evidence="1 2">
    <name type="scientific">Actinopolyspora biskrensis</name>
    <dbReference type="NCBI Taxonomy" id="1470178"/>
    <lineage>
        <taxon>Bacteria</taxon>
        <taxon>Bacillati</taxon>
        <taxon>Actinomycetota</taxon>
        <taxon>Actinomycetes</taxon>
        <taxon>Actinopolysporales</taxon>
        <taxon>Actinopolysporaceae</taxon>
        <taxon>Actinopolyspora</taxon>
    </lineage>
</organism>
<protein>
    <submittedName>
        <fullName evidence="1">Formyltetrahydrofolate hydrolase</fullName>
    </submittedName>
</protein>
<dbReference type="Gene3D" id="3.40.50.170">
    <property type="entry name" value="Formyl transferase, N-terminal domain"/>
    <property type="match status" value="1"/>
</dbReference>
<dbReference type="PRINTS" id="PR01575">
    <property type="entry name" value="FFH4HYDRLASE"/>
</dbReference>
<keyword evidence="2" id="KW-1185">Reference proteome</keyword>
<accession>A0A852YVG8</accession>
<dbReference type="InterPro" id="IPR036477">
    <property type="entry name" value="Formyl_transf_N_sf"/>
</dbReference>
<gene>
    <name evidence="1" type="ORF">FHR84_000873</name>
</gene>
<reference evidence="1 2" key="1">
    <citation type="submission" date="2020-07" db="EMBL/GenBank/DDBJ databases">
        <title>Genomic Encyclopedia of Type Strains, Phase III (KMG-III): the genomes of soil and plant-associated and newly described type strains.</title>
        <authorList>
            <person name="Whitman W."/>
        </authorList>
    </citation>
    <scope>NUCLEOTIDE SEQUENCE [LARGE SCALE GENOMIC DNA]</scope>
    <source>
        <strain evidence="1 2">CECT 8576</strain>
    </source>
</reference>
<dbReference type="EMBL" id="JACBYW010000001">
    <property type="protein sequence ID" value="NYH77559.1"/>
    <property type="molecule type" value="Genomic_DNA"/>
</dbReference>
<proteinExistence type="predicted"/>
<dbReference type="SUPFAM" id="SSF53328">
    <property type="entry name" value="Formyltransferase"/>
    <property type="match status" value="1"/>
</dbReference>
<comment type="caution">
    <text evidence="1">The sequence shown here is derived from an EMBL/GenBank/DDBJ whole genome shotgun (WGS) entry which is preliminary data.</text>
</comment>
<dbReference type="InterPro" id="IPR004810">
    <property type="entry name" value="PurU"/>
</dbReference>
<name>A0A852YVG8_9ACTN</name>
<evidence type="ECO:0000313" key="1">
    <source>
        <dbReference type="EMBL" id="NYH77559.1"/>
    </source>
</evidence>
<evidence type="ECO:0000313" key="2">
    <source>
        <dbReference type="Proteomes" id="UP000548304"/>
    </source>
</evidence>
<dbReference type="PANTHER" id="PTHR42706:SF1">
    <property type="entry name" value="FORMYLTETRAHYDROFOLATE DEFORMYLASE 2, MITOCHONDRIAL"/>
    <property type="match status" value="1"/>
</dbReference>
<dbReference type="PANTHER" id="PTHR42706">
    <property type="entry name" value="FORMYLTETRAHYDROFOLATE DEFORMYLASE"/>
    <property type="match status" value="1"/>
</dbReference>
<dbReference type="GO" id="GO:0006189">
    <property type="term" value="P:'de novo' IMP biosynthetic process"/>
    <property type="evidence" value="ECO:0007669"/>
    <property type="project" value="InterPro"/>
</dbReference>